<keyword evidence="2" id="KW-1185">Reference proteome</keyword>
<organism evidence="1 2">
    <name type="scientific">Rhodococcus oxybenzonivorans</name>
    <dbReference type="NCBI Taxonomy" id="1990687"/>
    <lineage>
        <taxon>Bacteria</taxon>
        <taxon>Bacillati</taxon>
        <taxon>Actinomycetota</taxon>
        <taxon>Actinomycetes</taxon>
        <taxon>Mycobacteriales</taxon>
        <taxon>Nocardiaceae</taxon>
        <taxon>Rhodococcus</taxon>
    </lineage>
</organism>
<evidence type="ECO:0000313" key="2">
    <source>
        <dbReference type="Proteomes" id="UP000245711"/>
    </source>
</evidence>
<dbReference type="KEGG" id="roz:CBI38_09760"/>
<name>A0A2S2BTC5_9NOCA</name>
<dbReference type="AlphaFoldDB" id="A0A2S2BTC5"/>
<dbReference type="EMBL" id="CP021354">
    <property type="protein sequence ID" value="AWK71833.1"/>
    <property type="molecule type" value="Genomic_DNA"/>
</dbReference>
<accession>A0A2S2BTC5</accession>
<reference evidence="1 2" key="1">
    <citation type="submission" date="2017-05" db="EMBL/GenBank/DDBJ databases">
        <title>Isolation of Rhodococcus sp. S2-17 biodegrading of BP-3.</title>
        <authorList>
            <person name="Lee Y."/>
            <person name="Kim K.H."/>
            <person name="Chun B.H."/>
            <person name="Jung H.S."/>
            <person name="Jeon C.O."/>
        </authorList>
    </citation>
    <scope>NUCLEOTIDE SEQUENCE [LARGE SCALE GENOMIC DNA]</scope>
    <source>
        <strain evidence="1 2">S2-17</strain>
    </source>
</reference>
<gene>
    <name evidence="1" type="ORF">CBI38_09760</name>
</gene>
<dbReference type="Proteomes" id="UP000245711">
    <property type="component" value="Chromosome"/>
</dbReference>
<sequence length="117" mass="12571">MPSLGACAVMEARRLLEQASEVQGVGIQCRPAFDMVHDWVEHGEYKPEGYLQGAAASVECMRLCPSRLGLVAMWRALWRFGATSKVSFPAMVFLQLPASPAALAGMLLSSRCAGRGG</sequence>
<proteinExistence type="predicted"/>
<protein>
    <submittedName>
        <fullName evidence="1">Uncharacterized protein</fullName>
    </submittedName>
</protein>
<evidence type="ECO:0000313" key="1">
    <source>
        <dbReference type="EMBL" id="AWK71833.1"/>
    </source>
</evidence>